<feature type="domain" description="AB hydrolase-1" evidence="2">
    <location>
        <begin position="23"/>
        <end position="134"/>
    </location>
</feature>
<dbReference type="GO" id="GO:0004601">
    <property type="term" value="F:peroxidase activity"/>
    <property type="evidence" value="ECO:0007669"/>
    <property type="project" value="UniProtKB-KW"/>
</dbReference>
<keyword evidence="4" id="KW-1185">Reference proteome</keyword>
<accession>A0A1H0B4Z7</accession>
<dbReference type="InterPro" id="IPR050471">
    <property type="entry name" value="AB_hydrolase"/>
</dbReference>
<dbReference type="InterPro" id="IPR029058">
    <property type="entry name" value="AB_hydrolase_fold"/>
</dbReference>
<dbReference type="PRINTS" id="PR00412">
    <property type="entry name" value="EPOXHYDRLASE"/>
</dbReference>
<dbReference type="Proteomes" id="UP000199341">
    <property type="component" value="Unassembled WGS sequence"/>
</dbReference>
<reference evidence="3 4" key="1">
    <citation type="submission" date="2016-10" db="EMBL/GenBank/DDBJ databases">
        <authorList>
            <person name="de Groot N.N."/>
        </authorList>
    </citation>
    <scope>NUCLEOTIDE SEQUENCE [LARGE SCALE GENOMIC DNA]</scope>
    <source>
        <strain evidence="3 4">CGMCC 4.2022</strain>
    </source>
</reference>
<gene>
    <name evidence="3" type="ORF">SAMN05216259_10451</name>
</gene>
<keyword evidence="1" id="KW-0560">Oxidoreductase</keyword>
<dbReference type="SUPFAM" id="SSF53474">
    <property type="entry name" value="alpha/beta-Hydrolases"/>
    <property type="match status" value="1"/>
</dbReference>
<dbReference type="PRINTS" id="PR00111">
    <property type="entry name" value="ABHYDROLASE"/>
</dbReference>
<proteinExistence type="predicted"/>
<dbReference type="EMBL" id="FNIE01000004">
    <property type="protein sequence ID" value="SDN40691.1"/>
    <property type="molecule type" value="Genomic_DNA"/>
</dbReference>
<dbReference type="PANTHER" id="PTHR43433:SF5">
    <property type="entry name" value="AB HYDROLASE-1 DOMAIN-CONTAINING PROTEIN"/>
    <property type="match status" value="1"/>
</dbReference>
<dbReference type="PANTHER" id="PTHR43433">
    <property type="entry name" value="HYDROLASE, ALPHA/BETA FOLD FAMILY PROTEIN"/>
    <property type="match status" value="1"/>
</dbReference>
<name>A0A1H0B4Z7_9ACTN</name>
<dbReference type="Gene3D" id="3.40.50.1820">
    <property type="entry name" value="alpha/beta hydrolase"/>
    <property type="match status" value="1"/>
</dbReference>
<protein>
    <submittedName>
        <fullName evidence="3">Pimeloyl-ACP methyl ester carboxylesterase</fullName>
    </submittedName>
</protein>
<organism evidence="3 4">
    <name type="scientific">Actinacidiphila guanduensis</name>
    <dbReference type="NCBI Taxonomy" id="310781"/>
    <lineage>
        <taxon>Bacteria</taxon>
        <taxon>Bacillati</taxon>
        <taxon>Actinomycetota</taxon>
        <taxon>Actinomycetes</taxon>
        <taxon>Kitasatosporales</taxon>
        <taxon>Streptomycetaceae</taxon>
        <taxon>Actinacidiphila</taxon>
    </lineage>
</organism>
<evidence type="ECO:0000256" key="1">
    <source>
        <dbReference type="ARBA" id="ARBA00022559"/>
    </source>
</evidence>
<evidence type="ECO:0000313" key="3">
    <source>
        <dbReference type="EMBL" id="SDN40691.1"/>
    </source>
</evidence>
<keyword evidence="1" id="KW-0575">Peroxidase</keyword>
<dbReference type="Pfam" id="PF00561">
    <property type="entry name" value="Abhydrolase_1"/>
    <property type="match status" value="1"/>
</dbReference>
<evidence type="ECO:0000313" key="4">
    <source>
        <dbReference type="Proteomes" id="UP000199341"/>
    </source>
</evidence>
<dbReference type="STRING" id="310781.SAMN05216259_10451"/>
<dbReference type="InterPro" id="IPR000639">
    <property type="entry name" value="Epox_hydrolase-like"/>
</dbReference>
<evidence type="ECO:0000259" key="2">
    <source>
        <dbReference type="Pfam" id="PF00561"/>
    </source>
</evidence>
<dbReference type="InterPro" id="IPR000073">
    <property type="entry name" value="AB_hydrolase_1"/>
</dbReference>
<sequence length="264" mass="27956">MAGVRTLSDGLGYLSYDVVGDGPPVVLVHAGVADHRMWDAVVPALAERYRVVRYDLRGFGASAPPAGPFSETDDLRCLLDHLGHDRVRLVGASWGGRVAVDFTLTHPDRVHSLAILAAPWPGYPWSGEMVAYDEAETAALEAGDLDAAVRVNLDMWLRGPARGWDEVPDGLADRLRGPLRTSLANQAVVGEYSKGPAGGDLAAVSVPVLVGVGALDVEDFRDIARRYAAGIPGAVLVEFPTAAHLVALDAPAELLAALQPFLAR</sequence>
<dbReference type="AlphaFoldDB" id="A0A1H0B4Z7"/>